<organism evidence="2 3">
    <name type="scientific">Thalassotalea euphylliae</name>
    <dbReference type="NCBI Taxonomy" id="1655234"/>
    <lineage>
        <taxon>Bacteria</taxon>
        <taxon>Pseudomonadati</taxon>
        <taxon>Pseudomonadota</taxon>
        <taxon>Gammaproteobacteria</taxon>
        <taxon>Alteromonadales</taxon>
        <taxon>Colwelliaceae</taxon>
        <taxon>Thalassotalea</taxon>
    </lineage>
</organism>
<evidence type="ECO:0000313" key="2">
    <source>
        <dbReference type="EMBL" id="REL28406.1"/>
    </source>
</evidence>
<protein>
    <submittedName>
        <fullName evidence="2">Uncharacterized protein</fullName>
    </submittedName>
</protein>
<feature type="signal peptide" evidence="1">
    <location>
        <begin position="1"/>
        <end position="20"/>
    </location>
</feature>
<reference evidence="2 3" key="1">
    <citation type="submission" date="2018-08" db="EMBL/GenBank/DDBJ databases">
        <title>Thalassotalea euphylliae genome.</title>
        <authorList>
            <person name="Summers S."/>
            <person name="Rice S.A."/>
            <person name="Freckelton M.L."/>
            <person name="Nedved B.T."/>
            <person name="Hadfield M.G."/>
        </authorList>
    </citation>
    <scope>NUCLEOTIDE SEQUENCE [LARGE SCALE GENOMIC DNA]</scope>
    <source>
        <strain evidence="2 3">H1</strain>
    </source>
</reference>
<sequence length="168" mass="19452">MKWSAILLTVLSFVWQNANANANANAQENKTSAYGINYQEHTFNEILTEFMYGIEPKLLKHYEQLNLTKEEKIWGLEGMAEALAMNNIFSTIVKDIEAADPDATVAFTKLPKERYSKLHLLAKHFRIKKEYKEKFGVELTEEEAKKSLKLYQALFGKEYEAEKDTIKH</sequence>
<proteinExistence type="predicted"/>
<accession>A0A3E0TUQ3</accession>
<dbReference type="RefSeq" id="WP_116009442.1">
    <property type="nucleotide sequence ID" value="NZ_QUOU01000001.1"/>
</dbReference>
<keyword evidence="1" id="KW-0732">Signal</keyword>
<dbReference type="Proteomes" id="UP000256478">
    <property type="component" value="Unassembled WGS sequence"/>
</dbReference>
<feature type="chain" id="PRO_5017708890" evidence="1">
    <location>
        <begin position="21"/>
        <end position="168"/>
    </location>
</feature>
<gene>
    <name evidence="2" type="ORF">DXX93_18780</name>
</gene>
<dbReference type="AlphaFoldDB" id="A0A3E0TUQ3"/>
<evidence type="ECO:0000313" key="3">
    <source>
        <dbReference type="Proteomes" id="UP000256478"/>
    </source>
</evidence>
<dbReference type="OrthoDB" id="6306905at2"/>
<evidence type="ECO:0000256" key="1">
    <source>
        <dbReference type="SAM" id="SignalP"/>
    </source>
</evidence>
<comment type="caution">
    <text evidence="2">The sequence shown here is derived from an EMBL/GenBank/DDBJ whole genome shotgun (WGS) entry which is preliminary data.</text>
</comment>
<name>A0A3E0TUQ3_9GAMM</name>
<dbReference type="EMBL" id="QUOU01000001">
    <property type="protein sequence ID" value="REL28406.1"/>
    <property type="molecule type" value="Genomic_DNA"/>
</dbReference>